<keyword evidence="3 4" id="KW-0732">Signal</keyword>
<dbReference type="GO" id="GO:0042301">
    <property type="term" value="F:phosphate ion binding"/>
    <property type="evidence" value="ECO:0007669"/>
    <property type="project" value="UniProtKB-UniRule"/>
</dbReference>
<comment type="similarity">
    <text evidence="1 4">Belongs to the PstS family.</text>
</comment>
<dbReference type="RefSeq" id="WP_073554607.1">
    <property type="nucleotide sequence ID" value="NZ_MRCA01000001.1"/>
</dbReference>
<gene>
    <name evidence="6" type="ORF">NIES592_00335</name>
</gene>
<dbReference type="PANTHER" id="PTHR30570">
    <property type="entry name" value="PERIPLASMIC PHOSPHATE BINDING COMPONENT OF PHOSPHATE ABC TRANSPORTER"/>
    <property type="match status" value="1"/>
</dbReference>
<evidence type="ECO:0000256" key="4">
    <source>
        <dbReference type="RuleBase" id="RU367119"/>
    </source>
</evidence>
<evidence type="ECO:0000256" key="1">
    <source>
        <dbReference type="ARBA" id="ARBA00008725"/>
    </source>
</evidence>
<dbReference type="PANTHER" id="PTHR30570:SF1">
    <property type="entry name" value="PHOSPHATE-BINDING PROTEIN PSTS"/>
    <property type="match status" value="1"/>
</dbReference>
<dbReference type="NCBIfam" id="TIGR02136">
    <property type="entry name" value="ptsS_2"/>
    <property type="match status" value="1"/>
</dbReference>
<evidence type="ECO:0000259" key="5">
    <source>
        <dbReference type="Pfam" id="PF12849"/>
    </source>
</evidence>
<feature type="domain" description="PBP" evidence="5">
    <location>
        <begin position="36"/>
        <end position="287"/>
    </location>
</feature>
<comment type="caution">
    <text evidence="6">The sequence shown here is derived from an EMBL/GenBank/DDBJ whole genome shotgun (WGS) entry which is preliminary data.</text>
</comment>
<keyword evidence="7" id="KW-1185">Reference proteome</keyword>
<sequence>MVVKGMRLGLNRFTLMISLALSTATFAVSMPSVLSQGTNRITIDGSSTVYPITEAVAEDFQKNTGGRVKVTVGVSGTGGGFKKFCSGQTDISNASRPILVKEMQACNSAGIKYIELPVAYDALTVVVNPANNWAKSLTVAELKKIWEPAAQGKIKNWNQVRQGFPNAPLKLYGPGPDSGTFDYFTEAINGKSKASRTDYTPSEDDNVLVQGVSRDKNALGYFGYAYYVPNKNRLKAVAINNGKATVAPSEQAVLNGSYQPLSRPIFIYVNAKSAQRKEVKDFVNFYLKNGAKYAREVKYIPLPSSAYNLALSHFQKPKLGTVFAGKEAVGLRIEQLLQREAQQ</sequence>
<dbReference type="FunFam" id="3.40.190.10:FF:000156">
    <property type="entry name" value="Phosphate ABC transporter, phosphate-binding protein"/>
    <property type="match status" value="1"/>
</dbReference>
<keyword evidence="4" id="KW-0592">Phosphate transport</keyword>
<dbReference type="InterPro" id="IPR024370">
    <property type="entry name" value="PBP_domain"/>
</dbReference>
<reference evidence="6 7" key="1">
    <citation type="submission" date="2016-11" db="EMBL/GenBank/DDBJ databases">
        <title>Draft Genome Sequences of Nine Cyanobacterial Strains from Diverse Habitats.</title>
        <authorList>
            <person name="Zhu T."/>
            <person name="Hou S."/>
            <person name="Lu X."/>
            <person name="Hess W.R."/>
        </authorList>
    </citation>
    <scope>NUCLEOTIDE SEQUENCE [LARGE SCALE GENOMIC DNA]</scope>
    <source>
        <strain evidence="6 7">NIES-592</strain>
    </source>
</reference>
<evidence type="ECO:0000313" key="6">
    <source>
        <dbReference type="EMBL" id="OKH16166.1"/>
    </source>
</evidence>
<dbReference type="AlphaFoldDB" id="A0A1U7H4M3"/>
<proteinExistence type="inferred from homology"/>
<accession>A0A1U7H4M3</accession>
<evidence type="ECO:0000313" key="7">
    <source>
        <dbReference type="Proteomes" id="UP000186391"/>
    </source>
</evidence>
<dbReference type="Gene3D" id="3.40.190.10">
    <property type="entry name" value="Periplasmic binding protein-like II"/>
    <property type="match status" value="2"/>
</dbReference>
<dbReference type="InterPro" id="IPR011862">
    <property type="entry name" value="Phos-bd"/>
</dbReference>
<name>A0A1U7H4M3_9CYAN</name>
<feature type="signal peptide" evidence="4">
    <location>
        <begin position="1"/>
        <end position="27"/>
    </location>
</feature>
<dbReference type="SUPFAM" id="SSF53850">
    <property type="entry name" value="Periplasmic binding protein-like II"/>
    <property type="match status" value="1"/>
</dbReference>
<feature type="chain" id="PRO_5027157546" description="Phosphate-binding protein" evidence="4">
    <location>
        <begin position="28"/>
        <end position="343"/>
    </location>
</feature>
<dbReference type="CDD" id="cd13654">
    <property type="entry name" value="PBP2_phosphate_like_2"/>
    <property type="match status" value="1"/>
</dbReference>
<dbReference type="EMBL" id="MRCA01000001">
    <property type="protein sequence ID" value="OKH16166.1"/>
    <property type="molecule type" value="Genomic_DNA"/>
</dbReference>
<comment type="function">
    <text evidence="4">Involved in the system for phosphate transport across the cytoplasmic membrane.</text>
</comment>
<dbReference type="Proteomes" id="UP000186391">
    <property type="component" value="Unassembled WGS sequence"/>
</dbReference>
<protein>
    <recommendedName>
        <fullName evidence="4">Phosphate-binding protein</fullName>
    </recommendedName>
</protein>
<organism evidence="6 7">
    <name type="scientific">Fischerella major NIES-592</name>
    <dbReference type="NCBI Taxonomy" id="210994"/>
    <lineage>
        <taxon>Bacteria</taxon>
        <taxon>Bacillati</taxon>
        <taxon>Cyanobacteriota</taxon>
        <taxon>Cyanophyceae</taxon>
        <taxon>Nostocales</taxon>
        <taxon>Hapalosiphonaceae</taxon>
        <taxon>Fischerella</taxon>
    </lineage>
</organism>
<keyword evidence="2 4" id="KW-0813">Transport</keyword>
<evidence type="ECO:0000256" key="3">
    <source>
        <dbReference type="ARBA" id="ARBA00022729"/>
    </source>
</evidence>
<dbReference type="InterPro" id="IPR050811">
    <property type="entry name" value="Phosphate_ABC_transporter"/>
</dbReference>
<dbReference type="GO" id="GO:0006817">
    <property type="term" value="P:phosphate ion transport"/>
    <property type="evidence" value="ECO:0007669"/>
    <property type="project" value="UniProtKB-UniRule"/>
</dbReference>
<dbReference type="Pfam" id="PF12849">
    <property type="entry name" value="PBP_like_2"/>
    <property type="match status" value="1"/>
</dbReference>
<dbReference type="OrthoDB" id="9790048at2"/>
<evidence type="ECO:0000256" key="2">
    <source>
        <dbReference type="ARBA" id="ARBA00022448"/>
    </source>
</evidence>